<reference evidence="2 3" key="1">
    <citation type="journal article" date="2015" name="Nat. Commun.">
        <title>Outbred genome sequencing and CRISPR/Cas9 gene editing in butterflies.</title>
        <authorList>
            <person name="Li X."/>
            <person name="Fan D."/>
            <person name="Zhang W."/>
            <person name="Liu G."/>
            <person name="Zhang L."/>
            <person name="Zhao L."/>
            <person name="Fang X."/>
            <person name="Chen L."/>
            <person name="Dong Y."/>
            <person name="Chen Y."/>
            <person name="Ding Y."/>
            <person name="Zhao R."/>
            <person name="Feng M."/>
            <person name="Zhu Y."/>
            <person name="Feng Y."/>
            <person name="Jiang X."/>
            <person name="Zhu D."/>
            <person name="Xiang H."/>
            <person name="Feng X."/>
            <person name="Li S."/>
            <person name="Wang J."/>
            <person name="Zhang G."/>
            <person name="Kronforst M.R."/>
            <person name="Wang W."/>
        </authorList>
    </citation>
    <scope>NUCLEOTIDE SEQUENCE [LARGE SCALE GENOMIC DNA]</scope>
    <source>
        <strain evidence="2">Ya'a_city_454_Pm</strain>
        <tissue evidence="2">Whole body</tissue>
    </source>
</reference>
<keyword evidence="1" id="KW-0732">Signal</keyword>
<sequence length="111" mass="12555">MTFKVITCILFSSIVVLGHHPEPLDLKDIGDDYYISQDNFPDIFFGLGRFGGHDVEKLTEPEDSNVGEVTNVEYKEIVQDVMELIAALKDVGVIFVEEIRIIKEIINSKKL</sequence>
<evidence type="ECO:0000313" key="3">
    <source>
        <dbReference type="Proteomes" id="UP000053240"/>
    </source>
</evidence>
<evidence type="ECO:0000256" key="1">
    <source>
        <dbReference type="SAM" id="SignalP"/>
    </source>
</evidence>
<feature type="signal peptide" evidence="1">
    <location>
        <begin position="1"/>
        <end position="18"/>
    </location>
</feature>
<accession>A0A194QQF9</accession>
<dbReference type="AlphaFoldDB" id="A0A194QQF9"/>
<name>A0A194QQF9_PAPMA</name>
<dbReference type="EMBL" id="KQ461190">
    <property type="protein sequence ID" value="KPJ07200.1"/>
    <property type="molecule type" value="Genomic_DNA"/>
</dbReference>
<protein>
    <submittedName>
        <fullName evidence="2">Uncharacterized protein</fullName>
    </submittedName>
</protein>
<dbReference type="Proteomes" id="UP000053240">
    <property type="component" value="Unassembled WGS sequence"/>
</dbReference>
<feature type="chain" id="PRO_5008264553" evidence="1">
    <location>
        <begin position="19"/>
        <end position="111"/>
    </location>
</feature>
<gene>
    <name evidence="2" type="ORF">RR48_07616</name>
</gene>
<organism evidence="2 3">
    <name type="scientific">Papilio machaon</name>
    <name type="common">Old World swallowtail butterfly</name>
    <dbReference type="NCBI Taxonomy" id="76193"/>
    <lineage>
        <taxon>Eukaryota</taxon>
        <taxon>Metazoa</taxon>
        <taxon>Ecdysozoa</taxon>
        <taxon>Arthropoda</taxon>
        <taxon>Hexapoda</taxon>
        <taxon>Insecta</taxon>
        <taxon>Pterygota</taxon>
        <taxon>Neoptera</taxon>
        <taxon>Endopterygota</taxon>
        <taxon>Lepidoptera</taxon>
        <taxon>Glossata</taxon>
        <taxon>Ditrysia</taxon>
        <taxon>Papilionoidea</taxon>
        <taxon>Papilionidae</taxon>
        <taxon>Papilioninae</taxon>
        <taxon>Papilio</taxon>
    </lineage>
</organism>
<proteinExistence type="predicted"/>
<keyword evidence="3" id="KW-1185">Reference proteome</keyword>
<dbReference type="InParanoid" id="A0A194QQF9"/>
<evidence type="ECO:0000313" key="2">
    <source>
        <dbReference type="EMBL" id="KPJ07200.1"/>
    </source>
</evidence>